<reference evidence="9" key="1">
    <citation type="submission" date="2023-07" db="EMBL/GenBank/DDBJ databases">
        <title>Genome content predicts the carbon catabolic preferences of heterotrophic bacteria.</title>
        <authorList>
            <person name="Gralka M."/>
        </authorList>
    </citation>
    <scope>NUCLEOTIDE SEQUENCE</scope>
    <source>
        <strain evidence="9">I3M17_2</strain>
    </source>
</reference>
<keyword evidence="4 6" id="KW-0808">Transferase</keyword>
<sequence length="280" mass="30411">MQIDNALYIVATPIGNLGDITQRALDILQQADLIAAEDTRHSGRLLQHFNISTRMISYHDHSDERQVDSIIAKLQAGTSIALISDAGTPLISDPGYGLVKKAREAGVKVVPVPGVSAVITAMSAAGLPSDRFSFEGFPPHKSGARKQLFASLARDARTLVFYESPHRIVDCLKDLAAEFGEDRPLVMARELTKTFETFLSGGVAQVLEQVLADSNQQKGEIVLMVSGYRKPETGDELSPEAEATMKVLLEELPVKQAAAIGAKLTGEKKNKLYQWALDQN</sequence>
<evidence type="ECO:0000259" key="8">
    <source>
        <dbReference type="Pfam" id="PF23016"/>
    </source>
</evidence>
<dbReference type="FunFam" id="3.40.1010.10:FF:000002">
    <property type="entry name" value="Ribosomal RNA small subunit methyltransferase I"/>
    <property type="match status" value="1"/>
</dbReference>
<dbReference type="PANTHER" id="PTHR46111">
    <property type="entry name" value="RIBOSOMAL RNA SMALL SUBUNIT METHYLTRANSFERASE I"/>
    <property type="match status" value="1"/>
</dbReference>
<dbReference type="Pfam" id="PF00590">
    <property type="entry name" value="TP_methylase"/>
    <property type="match status" value="1"/>
</dbReference>
<dbReference type="RefSeq" id="WP_216063835.1">
    <property type="nucleotide sequence ID" value="NZ_CP123764.1"/>
</dbReference>
<evidence type="ECO:0000259" key="7">
    <source>
        <dbReference type="Pfam" id="PF00590"/>
    </source>
</evidence>
<comment type="caution">
    <text evidence="9">The sequence shown here is derived from an EMBL/GenBank/DDBJ whole genome shotgun (WGS) entry which is preliminary data.</text>
</comment>
<accession>A0AAW7X4C4</accession>
<evidence type="ECO:0000256" key="4">
    <source>
        <dbReference type="ARBA" id="ARBA00022679"/>
    </source>
</evidence>
<dbReference type="GO" id="GO:0070677">
    <property type="term" value="F:rRNA (cytosine-2'-O-)-methyltransferase activity"/>
    <property type="evidence" value="ECO:0007669"/>
    <property type="project" value="UniProtKB-UniRule"/>
</dbReference>
<comment type="similarity">
    <text evidence="6">Belongs to the methyltransferase superfamily. RsmI family.</text>
</comment>
<dbReference type="InterPro" id="IPR000878">
    <property type="entry name" value="4pyrrol_Mease"/>
</dbReference>
<evidence type="ECO:0000256" key="1">
    <source>
        <dbReference type="ARBA" id="ARBA00022490"/>
    </source>
</evidence>
<dbReference type="CDD" id="cd11648">
    <property type="entry name" value="RsmI"/>
    <property type="match status" value="1"/>
</dbReference>
<proteinExistence type="inferred from homology"/>
<comment type="subcellular location">
    <subcellularLocation>
        <location evidence="6">Cytoplasm</location>
    </subcellularLocation>
</comment>
<evidence type="ECO:0000313" key="9">
    <source>
        <dbReference type="EMBL" id="MDO6421486.1"/>
    </source>
</evidence>
<feature type="domain" description="Tetrapyrrole methylase" evidence="7">
    <location>
        <begin position="7"/>
        <end position="204"/>
    </location>
</feature>
<evidence type="ECO:0000256" key="6">
    <source>
        <dbReference type="HAMAP-Rule" id="MF_01877"/>
    </source>
</evidence>
<keyword evidence="2 6" id="KW-0698">rRNA processing</keyword>
<comment type="catalytic activity">
    <reaction evidence="6">
        <text>cytidine(1402) in 16S rRNA + S-adenosyl-L-methionine = 2'-O-methylcytidine(1402) in 16S rRNA + S-adenosyl-L-homocysteine + H(+)</text>
        <dbReference type="Rhea" id="RHEA:42924"/>
        <dbReference type="Rhea" id="RHEA-COMP:10285"/>
        <dbReference type="Rhea" id="RHEA-COMP:10286"/>
        <dbReference type="ChEBI" id="CHEBI:15378"/>
        <dbReference type="ChEBI" id="CHEBI:57856"/>
        <dbReference type="ChEBI" id="CHEBI:59789"/>
        <dbReference type="ChEBI" id="CHEBI:74495"/>
        <dbReference type="ChEBI" id="CHEBI:82748"/>
        <dbReference type="EC" id="2.1.1.198"/>
    </reaction>
</comment>
<name>A0AAW7X4C4_9GAMM</name>
<dbReference type="PANTHER" id="PTHR46111:SF1">
    <property type="entry name" value="RIBOSOMAL RNA SMALL SUBUNIT METHYLTRANSFERASE I"/>
    <property type="match status" value="1"/>
</dbReference>
<dbReference type="NCBIfam" id="TIGR00096">
    <property type="entry name" value="16S rRNA (cytidine(1402)-2'-O)-methyltransferase"/>
    <property type="match status" value="1"/>
</dbReference>
<dbReference type="InterPro" id="IPR008189">
    <property type="entry name" value="rRNA_ssu_MeTfrase_I"/>
</dbReference>
<protein>
    <recommendedName>
        <fullName evidence="6">Ribosomal RNA small subunit methyltransferase I</fullName>
        <ecNumber evidence="6">2.1.1.198</ecNumber>
    </recommendedName>
    <alternativeName>
        <fullName evidence="6">16S rRNA 2'-O-ribose C1402 methyltransferase</fullName>
    </alternativeName>
    <alternativeName>
        <fullName evidence="6">rRNA (cytidine-2'-O-)-methyltransferase RsmI</fullName>
    </alternativeName>
</protein>
<dbReference type="EMBL" id="JAUOPB010000002">
    <property type="protein sequence ID" value="MDO6421486.1"/>
    <property type="molecule type" value="Genomic_DNA"/>
</dbReference>
<dbReference type="HAMAP" id="MF_01877">
    <property type="entry name" value="16SrRNA_methyltr_I"/>
    <property type="match status" value="1"/>
</dbReference>
<comment type="function">
    <text evidence="6">Catalyzes the 2'-O-methylation of the ribose of cytidine 1402 (C1402) in 16S rRNA.</text>
</comment>
<keyword evidence="5 6" id="KW-0949">S-adenosyl-L-methionine</keyword>
<evidence type="ECO:0000256" key="3">
    <source>
        <dbReference type="ARBA" id="ARBA00022603"/>
    </source>
</evidence>
<dbReference type="FunFam" id="3.30.950.10:FF:000002">
    <property type="entry name" value="Ribosomal RNA small subunit methyltransferase I"/>
    <property type="match status" value="1"/>
</dbReference>
<evidence type="ECO:0000313" key="10">
    <source>
        <dbReference type="Proteomes" id="UP001169760"/>
    </source>
</evidence>
<organism evidence="9 10">
    <name type="scientific">Saccharophagus degradans</name>
    <dbReference type="NCBI Taxonomy" id="86304"/>
    <lineage>
        <taxon>Bacteria</taxon>
        <taxon>Pseudomonadati</taxon>
        <taxon>Pseudomonadota</taxon>
        <taxon>Gammaproteobacteria</taxon>
        <taxon>Cellvibrionales</taxon>
        <taxon>Cellvibrionaceae</taxon>
        <taxon>Saccharophagus</taxon>
    </lineage>
</organism>
<dbReference type="GO" id="GO:0005737">
    <property type="term" value="C:cytoplasm"/>
    <property type="evidence" value="ECO:0007669"/>
    <property type="project" value="UniProtKB-SubCell"/>
</dbReference>
<evidence type="ECO:0000256" key="5">
    <source>
        <dbReference type="ARBA" id="ARBA00022691"/>
    </source>
</evidence>
<dbReference type="AlphaFoldDB" id="A0AAW7X4C4"/>
<dbReference type="InterPro" id="IPR018063">
    <property type="entry name" value="SAM_MeTrfase_RsmI_CS"/>
</dbReference>
<dbReference type="EC" id="2.1.1.198" evidence="6"/>
<dbReference type="Proteomes" id="UP001169760">
    <property type="component" value="Unassembled WGS sequence"/>
</dbReference>
<keyword evidence="3 6" id="KW-0489">Methyltransferase</keyword>
<evidence type="ECO:0000256" key="2">
    <source>
        <dbReference type="ARBA" id="ARBA00022552"/>
    </source>
</evidence>
<keyword evidence="1 6" id="KW-0963">Cytoplasm</keyword>
<gene>
    <name evidence="6 9" type="primary">rsmI</name>
    <name evidence="9" type="ORF">Q4521_03275</name>
</gene>
<dbReference type="PROSITE" id="PS01296">
    <property type="entry name" value="RSMI"/>
    <property type="match status" value="1"/>
</dbReference>
<feature type="domain" description="RsmI HTH" evidence="8">
    <location>
        <begin position="235"/>
        <end position="279"/>
    </location>
</feature>
<dbReference type="Pfam" id="PF23016">
    <property type="entry name" value="RsmI_C"/>
    <property type="match status" value="1"/>
</dbReference>
<dbReference type="PIRSF" id="PIRSF005917">
    <property type="entry name" value="MTase_YraL"/>
    <property type="match status" value="1"/>
</dbReference>
<dbReference type="InterPro" id="IPR053910">
    <property type="entry name" value="RsmI_HTH"/>
</dbReference>